<name>A0A832TER0_9CREN</name>
<dbReference type="AlphaFoldDB" id="A0A832TER0"/>
<reference evidence="2" key="1">
    <citation type="journal article" date="2020" name="bioRxiv">
        <title>A rank-normalized archaeal taxonomy based on genome phylogeny resolves widespread incomplete and uneven classifications.</title>
        <authorList>
            <person name="Rinke C."/>
            <person name="Chuvochina M."/>
            <person name="Mussig A.J."/>
            <person name="Chaumeil P.-A."/>
            <person name="Waite D.W."/>
            <person name="Whitman W.B."/>
            <person name="Parks D.H."/>
            <person name="Hugenholtz P."/>
        </authorList>
    </citation>
    <scope>NUCLEOTIDE SEQUENCE</scope>
    <source>
        <strain evidence="2">UBA8838</strain>
    </source>
</reference>
<dbReference type="Pfam" id="PF05168">
    <property type="entry name" value="HEPN"/>
    <property type="match status" value="1"/>
</dbReference>
<evidence type="ECO:0000313" key="3">
    <source>
        <dbReference type="Proteomes" id="UP000646844"/>
    </source>
</evidence>
<dbReference type="SMART" id="SM00748">
    <property type="entry name" value="HEPN"/>
    <property type="match status" value="1"/>
</dbReference>
<dbReference type="InterPro" id="IPR007842">
    <property type="entry name" value="HEPN_dom"/>
</dbReference>
<accession>A0A832TER0</accession>
<gene>
    <name evidence="2" type="ORF">HA332_09615</name>
</gene>
<evidence type="ECO:0000259" key="1">
    <source>
        <dbReference type="PROSITE" id="PS50910"/>
    </source>
</evidence>
<dbReference type="Proteomes" id="UP000646844">
    <property type="component" value="Unassembled WGS sequence"/>
</dbReference>
<organism evidence="2 3">
    <name type="scientific">Sulfurisphaera tokodaii</name>
    <dbReference type="NCBI Taxonomy" id="111955"/>
    <lineage>
        <taxon>Archaea</taxon>
        <taxon>Thermoproteota</taxon>
        <taxon>Thermoprotei</taxon>
        <taxon>Sulfolobales</taxon>
        <taxon>Sulfolobaceae</taxon>
        <taxon>Sulfurisphaera</taxon>
    </lineage>
</organism>
<dbReference type="EMBL" id="DUJO01000048">
    <property type="protein sequence ID" value="HII74612.1"/>
    <property type="molecule type" value="Genomic_DNA"/>
</dbReference>
<sequence length="111" mass="13222">MQKGFYNLVLFNIEQSIQLNLKYLIFLLTGDFPKTHKISDLFKFIKTLNDPCHLYNFYENNKDFLTIIEFSYISSRYLPQTFSEEDAKKALKLGEEFDIVIEKCMKIMQKS</sequence>
<dbReference type="Gene3D" id="1.20.120.330">
    <property type="entry name" value="Nucleotidyltransferases domain 2"/>
    <property type="match status" value="1"/>
</dbReference>
<evidence type="ECO:0000313" key="2">
    <source>
        <dbReference type="EMBL" id="HII74612.1"/>
    </source>
</evidence>
<proteinExistence type="predicted"/>
<dbReference type="SUPFAM" id="SSF81593">
    <property type="entry name" value="Nucleotidyltransferase substrate binding subunit/domain"/>
    <property type="match status" value="1"/>
</dbReference>
<protein>
    <submittedName>
        <fullName evidence="2">HEPN domain-containing protein</fullName>
    </submittedName>
</protein>
<comment type="caution">
    <text evidence="2">The sequence shown here is derived from an EMBL/GenBank/DDBJ whole genome shotgun (WGS) entry which is preliminary data.</text>
</comment>
<dbReference type="PROSITE" id="PS50910">
    <property type="entry name" value="HEPN"/>
    <property type="match status" value="1"/>
</dbReference>
<feature type="domain" description="HEPN" evidence="1">
    <location>
        <begin position="1"/>
        <end position="97"/>
    </location>
</feature>
<dbReference type="OMA" id="PKTHYLR"/>